<name>A0A6J0NE76_RAPSA</name>
<dbReference type="InterPro" id="IPR011598">
    <property type="entry name" value="bHLH_dom"/>
</dbReference>
<accession>A0A6J0NE76</accession>
<evidence type="ECO:0000256" key="3">
    <source>
        <dbReference type="ARBA" id="ARBA00023125"/>
    </source>
</evidence>
<keyword evidence="4" id="KW-0010">Activator</keyword>
<evidence type="ECO:0000313" key="9">
    <source>
        <dbReference type="Proteomes" id="UP000504610"/>
    </source>
</evidence>
<evidence type="ECO:0000256" key="2">
    <source>
        <dbReference type="ARBA" id="ARBA00023015"/>
    </source>
</evidence>
<dbReference type="GO" id="GO:0080090">
    <property type="term" value="P:regulation of primary metabolic process"/>
    <property type="evidence" value="ECO:0007669"/>
    <property type="project" value="UniProtKB-ARBA"/>
</dbReference>
<proteinExistence type="predicted"/>
<comment type="subcellular location">
    <subcellularLocation>
        <location evidence="1">Nucleus</location>
    </subcellularLocation>
</comment>
<dbReference type="InterPro" id="IPR025610">
    <property type="entry name" value="MYC/MYB_N"/>
</dbReference>
<evidence type="ECO:0000256" key="4">
    <source>
        <dbReference type="ARBA" id="ARBA00023159"/>
    </source>
</evidence>
<feature type="region of interest" description="Disordered" evidence="7">
    <location>
        <begin position="519"/>
        <end position="547"/>
    </location>
</feature>
<dbReference type="InterPro" id="IPR054502">
    <property type="entry name" value="bHLH-TF_ACT-like_plant"/>
</dbReference>
<organism evidence="9 10">
    <name type="scientific">Raphanus sativus</name>
    <name type="common">Radish</name>
    <name type="synonym">Raphanus raphanistrum var. sativus</name>
    <dbReference type="NCBI Taxonomy" id="3726"/>
    <lineage>
        <taxon>Eukaryota</taxon>
        <taxon>Viridiplantae</taxon>
        <taxon>Streptophyta</taxon>
        <taxon>Embryophyta</taxon>
        <taxon>Tracheophyta</taxon>
        <taxon>Spermatophyta</taxon>
        <taxon>Magnoliopsida</taxon>
        <taxon>eudicotyledons</taxon>
        <taxon>Gunneridae</taxon>
        <taxon>Pentapetalae</taxon>
        <taxon>rosids</taxon>
        <taxon>malvids</taxon>
        <taxon>Brassicales</taxon>
        <taxon>Brassicaceae</taxon>
        <taxon>Brassiceae</taxon>
        <taxon>Raphanus</taxon>
    </lineage>
</organism>
<reference evidence="9" key="1">
    <citation type="journal article" date="2019" name="Database">
        <title>The radish genome database (RadishGD): an integrated information resource for radish genomics.</title>
        <authorList>
            <person name="Yu H.J."/>
            <person name="Baek S."/>
            <person name="Lee Y.J."/>
            <person name="Cho A."/>
            <person name="Mun J.H."/>
        </authorList>
    </citation>
    <scope>NUCLEOTIDE SEQUENCE [LARGE SCALE GENOMIC DNA]</scope>
    <source>
        <strain evidence="9">cv. WK10039</strain>
    </source>
</reference>
<evidence type="ECO:0000256" key="1">
    <source>
        <dbReference type="ARBA" id="ARBA00004123"/>
    </source>
</evidence>
<dbReference type="AlphaFoldDB" id="A0A6J0NE76"/>
<keyword evidence="3" id="KW-0238">DNA-binding</keyword>
<dbReference type="PROSITE" id="PS50888">
    <property type="entry name" value="BHLH"/>
    <property type="match status" value="1"/>
</dbReference>
<evidence type="ECO:0000259" key="8">
    <source>
        <dbReference type="PROSITE" id="PS50888"/>
    </source>
</evidence>
<reference evidence="10" key="2">
    <citation type="submission" date="2025-08" db="UniProtKB">
        <authorList>
            <consortium name="RefSeq"/>
        </authorList>
    </citation>
    <scope>IDENTIFICATION</scope>
    <source>
        <tissue evidence="10">Leaf</tissue>
    </source>
</reference>
<dbReference type="OrthoDB" id="690068at2759"/>
<keyword evidence="9" id="KW-1185">Reference proteome</keyword>
<evidence type="ECO:0000256" key="6">
    <source>
        <dbReference type="ARBA" id="ARBA00023242"/>
    </source>
</evidence>
<dbReference type="InterPro" id="IPR036638">
    <property type="entry name" value="HLH_DNA-bd_sf"/>
</dbReference>
<keyword evidence="2" id="KW-0805">Transcription regulation</keyword>
<dbReference type="GO" id="GO:0046983">
    <property type="term" value="F:protein dimerization activity"/>
    <property type="evidence" value="ECO:0007669"/>
    <property type="project" value="InterPro"/>
</dbReference>
<dbReference type="PANTHER" id="PTHR46266">
    <property type="entry name" value="TRANSCRIPTION FACTOR TT8"/>
    <property type="match status" value="1"/>
</dbReference>
<keyword evidence="6" id="KW-0539">Nucleus</keyword>
<sequence>MQVTNSKNLAIQFVSSLILHKIMDEETMVMGQNITSVPENLKKQLAVSIRSIQWSYAIFWSVSASQPGVLEWGEGYYNGDIKTRKTIQASEIKADQLGLRRSEQLRELFESLSIAESSSTGTAVGSQVTRRASAAALSPEDLADTEWYYLVCMSFVFKIGEGMPGRTFANDEPIWLCNAGTADSKVFGRSLLAKSASVNTVICFPFLGGVVEIGTTEHIAEDMNVIQCVKKSFLEAPASHATISQQRSDYHIDNVLDPQHILGDEIYAPMFGNRPFQATSPSRTTNGFDPEHDQLAEDHDSFMAEGINSQVQSWQHMDDELSNCVHQSLNSSDCVSQTFAEAGARRVSCGARKGRVQRLGHFQEQHKNVKMLSFDPRNDDVHYQSVISTIFKTSHQLILGPQFRNCDKRSSFTRWKKPSSSSSFGTASVVPPSQGMLKKIIFEVPRVHQKEKLMLDSPGVGDETANHAVLEKKRREKLNERFLILRSIIPSINKSDKVSILDDTIGYLQELEKRVQELESCRESTDTETRGTTTMKRKKPYDAGERTSANCTNNEIGYGKRTHVGQAEPTETSLTDNLRISPFGNEVVIEMRCVWREGVLLEIMDVISNLNLDSHSVQSSTGDGLLCLTVSCKHKGSKIATPGMIKEALKKVAWIC</sequence>
<keyword evidence="5" id="KW-0804">Transcription</keyword>
<feature type="compositionally biased region" description="Basic and acidic residues" evidence="7">
    <location>
        <begin position="519"/>
        <end position="529"/>
    </location>
</feature>
<evidence type="ECO:0000313" key="10">
    <source>
        <dbReference type="RefSeq" id="XP_018482840.1"/>
    </source>
</evidence>
<dbReference type="SUPFAM" id="SSF47459">
    <property type="entry name" value="HLH, helix-loop-helix DNA-binding domain"/>
    <property type="match status" value="1"/>
</dbReference>
<dbReference type="SMART" id="SM00353">
    <property type="entry name" value="HLH"/>
    <property type="match status" value="1"/>
</dbReference>
<dbReference type="PANTHER" id="PTHR46266:SF6">
    <property type="entry name" value="TRANSCRIPTION FACTOR GLABRA 3"/>
    <property type="match status" value="1"/>
</dbReference>
<gene>
    <name evidence="10" type="primary">LOC108853880</name>
</gene>
<protein>
    <submittedName>
        <fullName evidence="10">Transcription factor GLABRA 3 isoform X1</fullName>
    </submittedName>
</protein>
<dbReference type="Proteomes" id="UP000504610">
    <property type="component" value="Chromosome 4"/>
</dbReference>
<dbReference type="Pfam" id="PF14215">
    <property type="entry name" value="bHLH-MYC_N"/>
    <property type="match status" value="1"/>
</dbReference>
<dbReference type="Pfam" id="PF00010">
    <property type="entry name" value="HLH"/>
    <property type="match status" value="1"/>
</dbReference>
<dbReference type="RefSeq" id="XP_018482840.1">
    <property type="nucleotide sequence ID" value="XM_018627338.2"/>
</dbReference>
<dbReference type="Gene3D" id="4.10.280.10">
    <property type="entry name" value="Helix-loop-helix DNA-binding domain"/>
    <property type="match status" value="1"/>
</dbReference>
<evidence type="ECO:0000256" key="5">
    <source>
        <dbReference type="ARBA" id="ARBA00023163"/>
    </source>
</evidence>
<evidence type="ECO:0000256" key="7">
    <source>
        <dbReference type="SAM" id="MobiDB-lite"/>
    </source>
</evidence>
<dbReference type="KEGG" id="rsz:108853880"/>
<dbReference type="GeneID" id="108853880"/>
<dbReference type="GO" id="GO:0005634">
    <property type="term" value="C:nucleus"/>
    <property type="evidence" value="ECO:0007669"/>
    <property type="project" value="UniProtKB-SubCell"/>
</dbReference>
<feature type="domain" description="BHLH" evidence="8">
    <location>
        <begin position="462"/>
        <end position="511"/>
    </location>
</feature>
<dbReference type="Pfam" id="PF22754">
    <property type="entry name" value="bHLH-TF_ACT-like_plant"/>
    <property type="match status" value="1"/>
</dbReference>